<proteinExistence type="predicted"/>
<dbReference type="Pfam" id="PF00535">
    <property type="entry name" value="Glycos_transf_2"/>
    <property type="match status" value="1"/>
</dbReference>
<evidence type="ECO:0000259" key="1">
    <source>
        <dbReference type="Pfam" id="PF00535"/>
    </source>
</evidence>
<evidence type="ECO:0000313" key="2">
    <source>
        <dbReference type="EMBL" id="MDQ0546955.1"/>
    </source>
</evidence>
<dbReference type="RefSeq" id="WP_007559656.1">
    <property type="nucleotide sequence ID" value="NZ_CP033231.1"/>
</dbReference>
<dbReference type="SUPFAM" id="SSF53448">
    <property type="entry name" value="Nucleotide-diphospho-sugar transferases"/>
    <property type="match status" value="1"/>
</dbReference>
<dbReference type="EMBL" id="JAUSWL010000019">
    <property type="protein sequence ID" value="MDQ0546955.1"/>
    <property type="molecule type" value="Genomic_DNA"/>
</dbReference>
<gene>
    <name evidence="2" type="ORF">QO001_005908</name>
</gene>
<dbReference type="InterPro" id="IPR001173">
    <property type="entry name" value="Glyco_trans_2-like"/>
</dbReference>
<comment type="caution">
    <text evidence="2">The sequence shown here is derived from an EMBL/GenBank/DDBJ whole genome shotgun (WGS) entry which is preliminary data.</text>
</comment>
<dbReference type="PANTHER" id="PTHR22916">
    <property type="entry name" value="GLYCOSYLTRANSFERASE"/>
    <property type="match status" value="1"/>
</dbReference>
<dbReference type="Gene3D" id="3.90.550.10">
    <property type="entry name" value="Spore Coat Polysaccharide Biosynthesis Protein SpsA, Chain A"/>
    <property type="match status" value="1"/>
</dbReference>
<name>A0AAJ1WZG7_9HYPH</name>
<accession>A0AAJ1WZG7</accession>
<feature type="domain" description="Glycosyltransferase 2-like" evidence="1">
    <location>
        <begin position="9"/>
        <end position="170"/>
    </location>
</feature>
<dbReference type="AlphaFoldDB" id="A0AAJ1WZG7"/>
<sequence>MDAADKTVSVVIATYNGSVFIREQLESVINQNFKPVEIIVSDDGSTDATLDIARSIAERSKIPFKININQTNLGFRDNFLNAALSAKGDFVAFCDQDDIWDREKLERVATYFGNPNISMIVHAAASLDQSTGKLVKFTQGIQRTGIKPPLSYDPWLTFFGFSIVFRRELLHLADIDGRFRDFIVPKEKIAHDRWIVFLGQVVGETAELNLPLVTYRQHATNLFGDGRRSHKAQAHDPIKELDDYIAATADMIAVIRDLPDATVAAFPLFDRGKAIHFFQRALHQLQQRKRVYVSRSRPRGVWAVIRNIRGGVYRSVHHDAIRWRSIARDLKYCAIRS</sequence>
<protein>
    <submittedName>
        <fullName evidence="2">Glycosyltransferase involved in cell wall biosynthesis</fullName>
    </submittedName>
</protein>
<dbReference type="Proteomes" id="UP001223420">
    <property type="component" value="Unassembled WGS sequence"/>
</dbReference>
<evidence type="ECO:0000313" key="3">
    <source>
        <dbReference type="Proteomes" id="UP001223420"/>
    </source>
</evidence>
<dbReference type="GO" id="GO:0016758">
    <property type="term" value="F:hexosyltransferase activity"/>
    <property type="evidence" value="ECO:0007669"/>
    <property type="project" value="UniProtKB-ARBA"/>
</dbReference>
<organism evidence="2 3">
    <name type="scientific">Methylobacterium brachiatum</name>
    <dbReference type="NCBI Taxonomy" id="269660"/>
    <lineage>
        <taxon>Bacteria</taxon>
        <taxon>Pseudomonadati</taxon>
        <taxon>Pseudomonadota</taxon>
        <taxon>Alphaproteobacteria</taxon>
        <taxon>Hyphomicrobiales</taxon>
        <taxon>Methylobacteriaceae</taxon>
        <taxon>Methylobacterium</taxon>
    </lineage>
</organism>
<reference evidence="2" key="1">
    <citation type="submission" date="2023-07" db="EMBL/GenBank/DDBJ databases">
        <title>Genomic Encyclopedia of Type Strains, Phase IV (KMG-IV): sequencing the most valuable type-strain genomes for metagenomic binning, comparative biology and taxonomic classification.</title>
        <authorList>
            <person name="Goeker M."/>
        </authorList>
    </citation>
    <scope>NUCLEOTIDE SEQUENCE</scope>
    <source>
        <strain evidence="2">DSM 19569</strain>
    </source>
</reference>
<dbReference type="InterPro" id="IPR029044">
    <property type="entry name" value="Nucleotide-diphossugar_trans"/>
</dbReference>
<dbReference type="PANTHER" id="PTHR22916:SF3">
    <property type="entry name" value="UDP-GLCNAC:BETAGAL BETA-1,3-N-ACETYLGLUCOSAMINYLTRANSFERASE-LIKE PROTEIN 1"/>
    <property type="match status" value="1"/>
</dbReference>